<dbReference type="AlphaFoldDB" id="A0A8H4A8D8"/>
<accession>A0A8H4A8D8</accession>
<organism evidence="2 3">
    <name type="scientific">Gigaspora margarita</name>
    <dbReference type="NCBI Taxonomy" id="4874"/>
    <lineage>
        <taxon>Eukaryota</taxon>
        <taxon>Fungi</taxon>
        <taxon>Fungi incertae sedis</taxon>
        <taxon>Mucoromycota</taxon>
        <taxon>Glomeromycotina</taxon>
        <taxon>Glomeromycetes</taxon>
        <taxon>Diversisporales</taxon>
        <taxon>Gigasporaceae</taxon>
        <taxon>Gigaspora</taxon>
    </lineage>
</organism>
<dbReference type="OrthoDB" id="2405847at2759"/>
<keyword evidence="1" id="KW-0472">Membrane</keyword>
<keyword evidence="1" id="KW-1133">Transmembrane helix</keyword>
<evidence type="ECO:0000313" key="3">
    <source>
        <dbReference type="Proteomes" id="UP000439903"/>
    </source>
</evidence>
<dbReference type="Proteomes" id="UP000439903">
    <property type="component" value="Unassembled WGS sequence"/>
</dbReference>
<protein>
    <submittedName>
        <fullName evidence="2">Uncharacterized protein</fullName>
    </submittedName>
</protein>
<keyword evidence="1" id="KW-0812">Transmembrane</keyword>
<keyword evidence="3" id="KW-1185">Reference proteome</keyword>
<feature type="transmembrane region" description="Helical" evidence="1">
    <location>
        <begin position="77"/>
        <end position="107"/>
    </location>
</feature>
<name>A0A8H4A8D8_GIGMA</name>
<evidence type="ECO:0000256" key="1">
    <source>
        <dbReference type="SAM" id="Phobius"/>
    </source>
</evidence>
<evidence type="ECO:0000313" key="2">
    <source>
        <dbReference type="EMBL" id="KAF0449013.1"/>
    </source>
</evidence>
<feature type="transmembrane region" description="Helical" evidence="1">
    <location>
        <begin position="42"/>
        <end position="61"/>
    </location>
</feature>
<comment type="caution">
    <text evidence="2">The sequence shown here is derived from an EMBL/GenBank/DDBJ whole genome shotgun (WGS) entry which is preliminary data.</text>
</comment>
<feature type="transmembrane region" description="Helical" evidence="1">
    <location>
        <begin position="119"/>
        <end position="139"/>
    </location>
</feature>
<feature type="transmembrane region" description="Helical" evidence="1">
    <location>
        <begin position="6"/>
        <end position="30"/>
    </location>
</feature>
<proteinExistence type="predicted"/>
<sequence>MAIATLTFFITIYFSPTFDALNLASYLLYLSVITQFIISKELTYLLLPFLSSYGLLIYGRISLNVIDLSSLLEQHQIYLFLLFITIIVSQLVNIIFCTTPILLFITLKPLFKPLHKIEIFEQIAISFPGIFKYFIIIFLSRGLSVCESEMVEMYVDFHHNDGKFYFWFDDERKRNLKYNHVSFKLDSFKYLEKVMKEEENRIEKGEIDREEFKIKCLKENWHIFIVMLVVNFYYQSL</sequence>
<dbReference type="EMBL" id="WTPW01001221">
    <property type="protein sequence ID" value="KAF0449013.1"/>
    <property type="molecule type" value="Genomic_DNA"/>
</dbReference>
<gene>
    <name evidence="2" type="ORF">F8M41_002592</name>
</gene>
<reference evidence="2 3" key="1">
    <citation type="journal article" date="2019" name="Environ. Microbiol.">
        <title>At the nexus of three kingdoms: the genome of the mycorrhizal fungus Gigaspora margarita provides insights into plant, endobacterial and fungal interactions.</title>
        <authorList>
            <person name="Venice F."/>
            <person name="Ghignone S."/>
            <person name="Salvioli di Fossalunga A."/>
            <person name="Amselem J."/>
            <person name="Novero M."/>
            <person name="Xianan X."/>
            <person name="Sedzielewska Toro K."/>
            <person name="Morin E."/>
            <person name="Lipzen A."/>
            <person name="Grigoriev I.V."/>
            <person name="Henrissat B."/>
            <person name="Martin F.M."/>
            <person name="Bonfante P."/>
        </authorList>
    </citation>
    <scope>NUCLEOTIDE SEQUENCE [LARGE SCALE GENOMIC DNA]</scope>
    <source>
        <strain evidence="2 3">BEG34</strain>
    </source>
</reference>